<dbReference type="OrthoDB" id="6159421at2759"/>
<feature type="non-terminal residue" evidence="4">
    <location>
        <position position="1"/>
    </location>
</feature>
<dbReference type="AlphaFoldDB" id="A0A7J5Z6J7"/>
<gene>
    <name evidence="4" type="ORF">F7725_009022</name>
</gene>
<feature type="domain" description="HAT C-terminal dimerisation" evidence="2">
    <location>
        <begin position="577"/>
        <end position="618"/>
    </location>
</feature>
<evidence type="ECO:0000313" key="5">
    <source>
        <dbReference type="Proteomes" id="UP000518266"/>
    </source>
</evidence>
<proteinExistence type="predicted"/>
<reference evidence="4 5" key="1">
    <citation type="submission" date="2020-03" db="EMBL/GenBank/DDBJ databases">
        <title>Dissostichus mawsoni Genome sequencing and assembly.</title>
        <authorList>
            <person name="Park H."/>
        </authorList>
    </citation>
    <scope>NUCLEOTIDE SEQUENCE [LARGE SCALE GENOMIC DNA]</scope>
    <source>
        <strain evidence="4">DM0001</strain>
        <tissue evidence="4">Muscle</tissue>
    </source>
</reference>
<dbReference type="EMBL" id="JAAKFY010000005">
    <property type="protein sequence ID" value="KAF3857163.1"/>
    <property type="molecule type" value="Genomic_DNA"/>
</dbReference>
<sequence length="683" mass="76872">MSLKGWLVSKRKRSDDRGDEEETGHAMRVGQSRGGEGAGQDRREEQGAAAAAVGSERARHRKSGFDPGWMEDPRFKPWLYNIANHGMFCRLCRQHKQAPKRGVSTRPFIEVGCMLFRSDYLDKHAATRHHQESVKAHAALIQGSSVLVAFDPVITLEHEAVIGGFKCLYHLTKKEHAHHTNYADLLELAELLGCQYFEKLKIGRTNYTSHRIIDEMLEILGTVVEEPILANISASVAIGLEVDETTDVSVKKQLDVHVRYMDKNGLLYSQFLDLVTVSDGRADTIVKAIRTILTKKTSHPEDLWPGDRWSSCYDWYELPTKTRVNGVAKQLQDTFPWMVSVACAAHRLALCCKDASSGVAYMNSFRDLLQQLHLYFRNSANRTAVLQAAAECLGLDNLKVKEVKDTRWLSQAMAVSNLQRNLTAVLAALAEETEHKKCPTAKGLYGFLATYRFVASVYLQADVLPHISRLSRLFQKENVNFLALKVQVPVTMACLRAIKDAGDHQPPGSFLSKLHADLDNPAGLGAYSIVHEEERNKRGTRKGLTREELWARFRSQDLDQQQVMQELASEVGEWGLLYPSLSKLAAIGLTIPVSSVNCERDFSTLNRVKTDLRNRLQGEPCHLYAIEHQCPPTRDFPFRRALELFFKTPRKIKCSQMMMKMAMKMSAASVSLLLLCCYAFSST</sequence>
<dbReference type="InterPro" id="IPR012337">
    <property type="entry name" value="RNaseH-like_sf"/>
</dbReference>
<dbReference type="InterPro" id="IPR008906">
    <property type="entry name" value="HATC_C_dom"/>
</dbReference>
<feature type="region of interest" description="Disordered" evidence="1">
    <location>
        <begin position="1"/>
        <end position="67"/>
    </location>
</feature>
<organism evidence="4 5">
    <name type="scientific">Dissostichus mawsoni</name>
    <name type="common">Antarctic cod</name>
    <dbReference type="NCBI Taxonomy" id="36200"/>
    <lineage>
        <taxon>Eukaryota</taxon>
        <taxon>Metazoa</taxon>
        <taxon>Chordata</taxon>
        <taxon>Craniata</taxon>
        <taxon>Vertebrata</taxon>
        <taxon>Euteleostomi</taxon>
        <taxon>Actinopterygii</taxon>
        <taxon>Neopterygii</taxon>
        <taxon>Teleostei</taxon>
        <taxon>Neoteleostei</taxon>
        <taxon>Acanthomorphata</taxon>
        <taxon>Eupercaria</taxon>
        <taxon>Perciformes</taxon>
        <taxon>Notothenioidei</taxon>
        <taxon>Nototheniidae</taxon>
        <taxon>Dissostichus</taxon>
    </lineage>
</organism>
<dbReference type="InterPro" id="IPR057456">
    <property type="entry name" value="Znf_C17orf113"/>
</dbReference>
<evidence type="ECO:0000256" key="1">
    <source>
        <dbReference type="SAM" id="MobiDB-lite"/>
    </source>
</evidence>
<protein>
    <submittedName>
        <fullName evidence="4">Uncharacterized protein</fullName>
    </submittedName>
</protein>
<name>A0A7J5Z6J7_DISMA</name>
<dbReference type="Pfam" id="PF25431">
    <property type="entry name" value="zf-C17orf113"/>
    <property type="match status" value="1"/>
</dbReference>
<evidence type="ECO:0000259" key="2">
    <source>
        <dbReference type="Pfam" id="PF05699"/>
    </source>
</evidence>
<dbReference type="PANTHER" id="PTHR46880">
    <property type="entry name" value="RAS-ASSOCIATING DOMAIN-CONTAINING PROTEIN"/>
    <property type="match status" value="1"/>
</dbReference>
<accession>A0A7J5Z6J7</accession>
<evidence type="ECO:0000313" key="4">
    <source>
        <dbReference type="EMBL" id="KAF3857163.1"/>
    </source>
</evidence>
<comment type="caution">
    <text evidence="4">The sequence shown here is derived from an EMBL/GenBank/DDBJ whole genome shotgun (WGS) entry which is preliminary data.</text>
</comment>
<feature type="domain" description="C17orf113 probable zinc finger" evidence="3">
    <location>
        <begin position="76"/>
        <end position="138"/>
    </location>
</feature>
<dbReference type="GO" id="GO:0046983">
    <property type="term" value="F:protein dimerization activity"/>
    <property type="evidence" value="ECO:0007669"/>
    <property type="project" value="InterPro"/>
</dbReference>
<dbReference type="SUPFAM" id="SSF53098">
    <property type="entry name" value="Ribonuclease H-like"/>
    <property type="match status" value="1"/>
</dbReference>
<keyword evidence="5" id="KW-1185">Reference proteome</keyword>
<dbReference type="Pfam" id="PF05699">
    <property type="entry name" value="Dimer_Tnp_hAT"/>
    <property type="match status" value="1"/>
</dbReference>
<dbReference type="Proteomes" id="UP000518266">
    <property type="component" value="Unassembled WGS sequence"/>
</dbReference>
<dbReference type="PANTHER" id="PTHR46880:SF5">
    <property type="entry name" value="DUF4371 DOMAIN-CONTAINING PROTEIN"/>
    <property type="match status" value="1"/>
</dbReference>
<evidence type="ECO:0000259" key="3">
    <source>
        <dbReference type="Pfam" id="PF25431"/>
    </source>
</evidence>